<accession>A0A7C4EV22</accession>
<dbReference type="PANTHER" id="PTHR44591:SF3">
    <property type="entry name" value="RESPONSE REGULATORY DOMAIN-CONTAINING PROTEIN"/>
    <property type="match status" value="1"/>
</dbReference>
<organism evidence="4">
    <name type="scientific">Desulfomonile tiedjei</name>
    <dbReference type="NCBI Taxonomy" id="2358"/>
    <lineage>
        <taxon>Bacteria</taxon>
        <taxon>Pseudomonadati</taxon>
        <taxon>Thermodesulfobacteriota</taxon>
        <taxon>Desulfomonilia</taxon>
        <taxon>Desulfomonilales</taxon>
        <taxon>Desulfomonilaceae</taxon>
        <taxon>Desulfomonile</taxon>
    </lineage>
</organism>
<dbReference type="AlphaFoldDB" id="A0A7C4EV22"/>
<dbReference type="InterPro" id="IPR050595">
    <property type="entry name" value="Bact_response_regulator"/>
</dbReference>
<name>A0A7C4EV22_9BACT</name>
<evidence type="ECO:0000256" key="1">
    <source>
        <dbReference type="ARBA" id="ARBA00022553"/>
    </source>
</evidence>
<dbReference type="Pfam" id="PF00072">
    <property type="entry name" value="Response_reg"/>
    <property type="match status" value="1"/>
</dbReference>
<evidence type="ECO:0000256" key="2">
    <source>
        <dbReference type="PROSITE-ProRule" id="PRU00169"/>
    </source>
</evidence>
<dbReference type="EMBL" id="DTGT01000226">
    <property type="protein sequence ID" value="HGH61074.1"/>
    <property type="molecule type" value="Genomic_DNA"/>
</dbReference>
<dbReference type="InterPro" id="IPR011006">
    <property type="entry name" value="CheY-like_superfamily"/>
</dbReference>
<dbReference type="InterPro" id="IPR001789">
    <property type="entry name" value="Sig_transdc_resp-reg_receiver"/>
</dbReference>
<dbReference type="CDD" id="cd00156">
    <property type="entry name" value="REC"/>
    <property type="match status" value="1"/>
</dbReference>
<evidence type="ECO:0000259" key="3">
    <source>
        <dbReference type="PROSITE" id="PS50110"/>
    </source>
</evidence>
<protein>
    <submittedName>
        <fullName evidence="4">Response regulator</fullName>
    </submittedName>
</protein>
<dbReference type="SUPFAM" id="SSF52172">
    <property type="entry name" value="CheY-like"/>
    <property type="match status" value="1"/>
</dbReference>
<dbReference type="PROSITE" id="PS50110">
    <property type="entry name" value="RESPONSE_REGULATORY"/>
    <property type="match status" value="1"/>
</dbReference>
<dbReference type="Gene3D" id="3.40.50.2300">
    <property type="match status" value="1"/>
</dbReference>
<dbReference type="SMART" id="SM00448">
    <property type="entry name" value="REC"/>
    <property type="match status" value="1"/>
</dbReference>
<sequence>MSDKEIWKDKLILAVDDEPDVLETIAEQLPTDVNLTLHTATSFEKARQYLVSYTYDLVILDIMGVRGFDLLKISVSRNFPTVMLTAHALSPEALKQSIELGARAYLPKEKLNALTPFLEDVLKLSYQSVWKKALDHVATLFNKKFGSDWRVSEKEFWDEFEKKLSLDDAAIIK</sequence>
<reference evidence="4" key="1">
    <citation type="journal article" date="2020" name="mSystems">
        <title>Genome- and Community-Level Interaction Insights into Carbon Utilization and Element Cycling Functions of Hydrothermarchaeota in Hydrothermal Sediment.</title>
        <authorList>
            <person name="Zhou Z."/>
            <person name="Liu Y."/>
            <person name="Xu W."/>
            <person name="Pan J."/>
            <person name="Luo Z.H."/>
            <person name="Li M."/>
        </authorList>
    </citation>
    <scope>NUCLEOTIDE SEQUENCE [LARGE SCALE GENOMIC DNA]</scope>
    <source>
        <strain evidence="4">SpSt-769</strain>
    </source>
</reference>
<proteinExistence type="predicted"/>
<evidence type="ECO:0000313" key="4">
    <source>
        <dbReference type="EMBL" id="HGH61074.1"/>
    </source>
</evidence>
<feature type="domain" description="Response regulatory" evidence="3">
    <location>
        <begin position="11"/>
        <end position="123"/>
    </location>
</feature>
<gene>
    <name evidence="4" type="ORF">ENV54_07240</name>
</gene>
<dbReference type="PANTHER" id="PTHR44591">
    <property type="entry name" value="STRESS RESPONSE REGULATOR PROTEIN 1"/>
    <property type="match status" value="1"/>
</dbReference>
<keyword evidence="1 2" id="KW-0597">Phosphoprotein</keyword>
<comment type="caution">
    <text evidence="4">The sequence shown here is derived from an EMBL/GenBank/DDBJ whole genome shotgun (WGS) entry which is preliminary data.</text>
</comment>
<dbReference type="GO" id="GO:0000160">
    <property type="term" value="P:phosphorelay signal transduction system"/>
    <property type="evidence" value="ECO:0007669"/>
    <property type="project" value="InterPro"/>
</dbReference>
<feature type="modified residue" description="4-aspartylphosphate" evidence="2">
    <location>
        <position position="61"/>
    </location>
</feature>